<dbReference type="Proteomes" id="UP000198725">
    <property type="component" value="Unassembled WGS sequence"/>
</dbReference>
<comment type="cofactor">
    <cofactor evidence="1 11">
        <name>Zn(2+)</name>
        <dbReference type="ChEBI" id="CHEBI:29105"/>
    </cofactor>
</comment>
<evidence type="ECO:0000256" key="3">
    <source>
        <dbReference type="ARBA" id="ARBA00007931"/>
    </source>
</evidence>
<feature type="transmembrane region" description="Helical" evidence="11">
    <location>
        <begin position="98"/>
        <end position="120"/>
    </location>
</feature>
<feature type="domain" description="PDZ" evidence="12">
    <location>
        <begin position="193"/>
        <end position="251"/>
    </location>
</feature>
<keyword evidence="9 11" id="KW-0482">Metalloprotease</keyword>
<dbReference type="NCBIfam" id="TIGR00054">
    <property type="entry name" value="RIP metalloprotease RseP"/>
    <property type="match status" value="1"/>
</dbReference>
<evidence type="ECO:0000256" key="11">
    <source>
        <dbReference type="RuleBase" id="RU362031"/>
    </source>
</evidence>
<dbReference type="InterPro" id="IPR036034">
    <property type="entry name" value="PDZ_sf"/>
</dbReference>
<feature type="transmembrane region" description="Helical" evidence="11">
    <location>
        <begin position="6"/>
        <end position="29"/>
    </location>
</feature>
<reference evidence="14" key="1">
    <citation type="submission" date="2016-10" db="EMBL/GenBank/DDBJ databases">
        <authorList>
            <person name="Varghese N."/>
            <person name="Submissions S."/>
        </authorList>
    </citation>
    <scope>NUCLEOTIDE SEQUENCE [LARGE SCALE GENOMIC DNA]</scope>
    <source>
        <strain evidence="14">MO64</strain>
    </source>
</reference>
<dbReference type="CDD" id="cd06163">
    <property type="entry name" value="S2P-M50_PDZ_RseP-like"/>
    <property type="match status" value="1"/>
</dbReference>
<dbReference type="GO" id="GO:0016020">
    <property type="term" value="C:membrane"/>
    <property type="evidence" value="ECO:0007669"/>
    <property type="project" value="UniProtKB-SubCell"/>
</dbReference>
<evidence type="ECO:0000256" key="4">
    <source>
        <dbReference type="ARBA" id="ARBA00022670"/>
    </source>
</evidence>
<dbReference type="EC" id="3.4.24.-" evidence="11"/>
<keyword evidence="5 11" id="KW-0812">Transmembrane</keyword>
<dbReference type="GO" id="GO:0004222">
    <property type="term" value="F:metalloendopeptidase activity"/>
    <property type="evidence" value="ECO:0007669"/>
    <property type="project" value="InterPro"/>
</dbReference>
<evidence type="ECO:0000313" key="14">
    <source>
        <dbReference type="Proteomes" id="UP000198725"/>
    </source>
</evidence>
<keyword evidence="8 11" id="KW-1133">Transmembrane helix</keyword>
<proteinExistence type="inferred from homology"/>
<comment type="similarity">
    <text evidence="3 11">Belongs to the peptidase M50B family.</text>
</comment>
<dbReference type="EMBL" id="FOSR01000009">
    <property type="protein sequence ID" value="SFK93911.1"/>
    <property type="molecule type" value="Genomic_DNA"/>
</dbReference>
<keyword evidence="11" id="KW-0479">Metal-binding</keyword>
<gene>
    <name evidence="13" type="ORF">SAMN05192579_109108</name>
</gene>
<evidence type="ECO:0000256" key="9">
    <source>
        <dbReference type="ARBA" id="ARBA00023049"/>
    </source>
</evidence>
<evidence type="ECO:0000259" key="12">
    <source>
        <dbReference type="PROSITE" id="PS50106"/>
    </source>
</evidence>
<dbReference type="GO" id="GO:0046872">
    <property type="term" value="F:metal ion binding"/>
    <property type="evidence" value="ECO:0007669"/>
    <property type="project" value="UniProtKB-KW"/>
</dbReference>
<evidence type="ECO:0000256" key="6">
    <source>
        <dbReference type="ARBA" id="ARBA00022801"/>
    </source>
</evidence>
<dbReference type="PANTHER" id="PTHR42837:SF2">
    <property type="entry name" value="MEMBRANE METALLOPROTEASE ARASP2, CHLOROPLASTIC-RELATED"/>
    <property type="match status" value="1"/>
</dbReference>
<dbReference type="RefSeq" id="WP_008211654.1">
    <property type="nucleotide sequence ID" value="NZ_FOSR01000009.1"/>
</dbReference>
<dbReference type="InterPro" id="IPR004387">
    <property type="entry name" value="Pept_M50_Zn"/>
</dbReference>
<keyword evidence="4 13" id="KW-0645">Protease</keyword>
<evidence type="ECO:0000256" key="1">
    <source>
        <dbReference type="ARBA" id="ARBA00001947"/>
    </source>
</evidence>
<evidence type="ECO:0000256" key="7">
    <source>
        <dbReference type="ARBA" id="ARBA00022833"/>
    </source>
</evidence>
<keyword evidence="10 11" id="KW-0472">Membrane</keyword>
<dbReference type="Gene3D" id="2.30.42.10">
    <property type="match status" value="2"/>
</dbReference>
<dbReference type="SUPFAM" id="SSF50156">
    <property type="entry name" value="PDZ domain-like"/>
    <property type="match status" value="2"/>
</dbReference>
<dbReference type="AlphaFoldDB" id="A0A1I4DPM5"/>
<evidence type="ECO:0000256" key="2">
    <source>
        <dbReference type="ARBA" id="ARBA00004141"/>
    </source>
</evidence>
<keyword evidence="14" id="KW-1185">Reference proteome</keyword>
<dbReference type="SMART" id="SM00228">
    <property type="entry name" value="PDZ"/>
    <property type="match status" value="2"/>
</dbReference>
<dbReference type="Pfam" id="PF02163">
    <property type="entry name" value="Peptidase_M50"/>
    <property type="match status" value="1"/>
</dbReference>
<evidence type="ECO:0000256" key="5">
    <source>
        <dbReference type="ARBA" id="ARBA00022692"/>
    </source>
</evidence>
<dbReference type="PROSITE" id="PS50106">
    <property type="entry name" value="PDZ"/>
    <property type="match status" value="1"/>
</dbReference>
<keyword evidence="6 11" id="KW-0378">Hydrolase</keyword>
<dbReference type="InterPro" id="IPR041489">
    <property type="entry name" value="PDZ_6"/>
</dbReference>
<keyword evidence="7 11" id="KW-0862">Zinc</keyword>
<protein>
    <recommendedName>
        <fullName evidence="11">Zinc metalloprotease</fullName>
        <ecNumber evidence="11">3.4.24.-</ecNumber>
    </recommendedName>
</protein>
<accession>A0A1I4DPM5</accession>
<feature type="transmembrane region" description="Helical" evidence="11">
    <location>
        <begin position="418"/>
        <end position="439"/>
    </location>
</feature>
<dbReference type="CDD" id="cd23081">
    <property type="entry name" value="cpPDZ_EcRseP-like"/>
    <property type="match status" value="1"/>
</dbReference>
<dbReference type="InterPro" id="IPR008915">
    <property type="entry name" value="Peptidase_M50"/>
</dbReference>
<comment type="subcellular location">
    <subcellularLocation>
        <location evidence="2">Membrane</location>
        <topology evidence="2">Multi-pass membrane protein</topology>
    </subcellularLocation>
</comment>
<dbReference type="GO" id="GO:0006508">
    <property type="term" value="P:proteolysis"/>
    <property type="evidence" value="ECO:0007669"/>
    <property type="project" value="UniProtKB-KW"/>
</dbReference>
<evidence type="ECO:0000313" key="13">
    <source>
        <dbReference type="EMBL" id="SFK93911.1"/>
    </source>
</evidence>
<name>A0A1I4DPM5_9GAMM</name>
<dbReference type="InterPro" id="IPR001478">
    <property type="entry name" value="PDZ"/>
</dbReference>
<dbReference type="Pfam" id="PF17820">
    <property type="entry name" value="PDZ_6"/>
    <property type="match status" value="2"/>
</dbReference>
<feature type="transmembrane region" description="Helical" evidence="11">
    <location>
        <begin position="377"/>
        <end position="406"/>
    </location>
</feature>
<dbReference type="PANTHER" id="PTHR42837">
    <property type="entry name" value="REGULATOR OF SIGMA-E PROTEASE RSEP"/>
    <property type="match status" value="1"/>
</dbReference>
<organism evidence="13 14">
    <name type="scientific">Rhodanobacter glycinis</name>
    <dbReference type="NCBI Taxonomy" id="582702"/>
    <lineage>
        <taxon>Bacteria</taxon>
        <taxon>Pseudomonadati</taxon>
        <taxon>Pseudomonadota</taxon>
        <taxon>Gammaproteobacteria</taxon>
        <taxon>Lysobacterales</taxon>
        <taxon>Rhodanobacteraceae</taxon>
        <taxon>Rhodanobacter</taxon>
    </lineage>
</organism>
<evidence type="ECO:0000256" key="8">
    <source>
        <dbReference type="ARBA" id="ARBA00022989"/>
    </source>
</evidence>
<evidence type="ECO:0000256" key="10">
    <source>
        <dbReference type="ARBA" id="ARBA00023136"/>
    </source>
</evidence>
<sequence length="449" mass="48102">MNPFFGSVFWLLVTLGVLVTFHEFGHYWVARRCGVKVLRFSVGFGKALWKRVGRDGCEYQVAAIPLGGYVKMLDAREGEVPPELLSQEFTSQSIWKRIAIVLAGPGFNVIFTIAAFWLMFMLGRTDYAPIVTATPQSMAAQAGIHPDDRLVSVGGTPVTTWSGSLDVIGNALLSREPLSMTVRDPDGTQRHVTLPLNKLPAGKDIGQYLDQLGLRPAPPPPIAAMVEAGQPAALAGLQGGDHLVSVNGKPVADFVDLGKLIAADAAKSPLLAIGVERHGKPMQFKVTARKESVQGQPARWIIGVGAQPPETAIQHYGPVHALGAALSLTWRHTTAVFNMIGQMLNGRASTSNLSGVIGIAQVANASAHMGLSAYLEFLALVSLSLGILNLLPIPILDGGHLLYYLIELVKGSPVSERAMIAGQYVGLLLLFTLMGLAFYNDIHRIVLPT</sequence>